<reference evidence="1 2" key="1">
    <citation type="submission" date="2019-01" db="EMBL/GenBank/DDBJ databases">
        <title>Leucobacter muris sp. nov. isolated from the nose of a laboratory mouse.</title>
        <authorList>
            <person name="Benga L."/>
            <person name="Sproeer C."/>
            <person name="Schumann P."/>
            <person name="Verbarg S."/>
            <person name="Bunk B."/>
            <person name="Engelhardt E."/>
            <person name="Benten P.M."/>
            <person name="Sager M."/>
        </authorList>
    </citation>
    <scope>NUCLEOTIDE SEQUENCE [LARGE SCALE GENOMIC DNA]</scope>
    <source>
        <strain evidence="1 2">DSM 101948</strain>
    </source>
</reference>
<dbReference type="Gene3D" id="1.10.1900.10">
    <property type="entry name" value="c-terminal domain of poly(a) binding protein"/>
    <property type="match status" value="1"/>
</dbReference>
<organism evidence="1 2">
    <name type="scientific">Leucobacter muris</name>
    <dbReference type="NCBI Taxonomy" id="1935379"/>
    <lineage>
        <taxon>Bacteria</taxon>
        <taxon>Bacillati</taxon>
        <taxon>Actinomycetota</taxon>
        <taxon>Actinomycetes</taxon>
        <taxon>Micrococcales</taxon>
        <taxon>Microbacteriaceae</taxon>
        <taxon>Leucobacter</taxon>
    </lineage>
</organism>
<proteinExistence type="predicted"/>
<evidence type="ECO:0000313" key="1">
    <source>
        <dbReference type="EMBL" id="QAB17629.1"/>
    </source>
</evidence>
<dbReference type="Proteomes" id="UP000285768">
    <property type="component" value="Chromosome"/>
</dbReference>
<dbReference type="InterPro" id="IPR008316">
    <property type="entry name" value="UCP029876"/>
</dbReference>
<evidence type="ECO:0000313" key="2">
    <source>
        <dbReference type="Proteomes" id="UP000285768"/>
    </source>
</evidence>
<keyword evidence="2" id="KW-1185">Reference proteome</keyword>
<accession>A0ABX5QEY1</accession>
<name>A0ABX5QEY1_9MICO</name>
<sequence>MSTFLDTILGDLGEKRRWRECQARIKTLPADYRTATQAVERYLMHFGAVSKGEVLVRMTEDLADLFEQAAADGTPVRAVVGDDPVAFAETFLANYSEGQWINKERRRLAAAIDALDGADDVDGGRRP</sequence>
<dbReference type="Pfam" id="PF06304">
    <property type="entry name" value="DUF1048"/>
    <property type="match status" value="1"/>
</dbReference>
<gene>
    <name evidence="1" type="ORF">Leucomu_06565</name>
</gene>
<dbReference type="SUPFAM" id="SSF158560">
    <property type="entry name" value="BH3980-like"/>
    <property type="match status" value="1"/>
</dbReference>
<dbReference type="EMBL" id="CP035037">
    <property type="protein sequence ID" value="QAB17629.1"/>
    <property type="molecule type" value="Genomic_DNA"/>
</dbReference>
<dbReference type="RefSeq" id="WP_017884946.1">
    <property type="nucleotide sequence ID" value="NZ_CP035037.1"/>
</dbReference>
<protein>
    <submittedName>
        <fullName evidence="1">DUF1048 domain-containing protein</fullName>
    </submittedName>
</protein>